<protein>
    <submittedName>
        <fullName evidence="1">Uncharacterized protein</fullName>
    </submittedName>
</protein>
<name>A0A132A4S2_SARSC</name>
<dbReference type="VEuPathDB" id="VectorBase:SSCA002087"/>
<dbReference type="EMBL" id="JXLN01010567">
    <property type="protein sequence ID" value="KPM05943.1"/>
    <property type="molecule type" value="Genomic_DNA"/>
</dbReference>
<proteinExistence type="predicted"/>
<gene>
    <name evidence="1" type="ORF">QR98_0044160</name>
</gene>
<evidence type="ECO:0000313" key="2">
    <source>
        <dbReference type="Proteomes" id="UP000616769"/>
    </source>
</evidence>
<evidence type="ECO:0000313" key="1">
    <source>
        <dbReference type="EMBL" id="KPM05943.1"/>
    </source>
</evidence>
<dbReference type="AlphaFoldDB" id="A0A132A4S2"/>
<comment type="caution">
    <text evidence="1">The sequence shown here is derived from an EMBL/GenBank/DDBJ whole genome shotgun (WGS) entry which is preliminary data.</text>
</comment>
<dbReference type="Proteomes" id="UP000616769">
    <property type="component" value="Unassembled WGS sequence"/>
</dbReference>
<organism evidence="1 2">
    <name type="scientific">Sarcoptes scabiei</name>
    <name type="common">Itch mite</name>
    <name type="synonym">Acarus scabiei</name>
    <dbReference type="NCBI Taxonomy" id="52283"/>
    <lineage>
        <taxon>Eukaryota</taxon>
        <taxon>Metazoa</taxon>
        <taxon>Ecdysozoa</taxon>
        <taxon>Arthropoda</taxon>
        <taxon>Chelicerata</taxon>
        <taxon>Arachnida</taxon>
        <taxon>Acari</taxon>
        <taxon>Acariformes</taxon>
        <taxon>Sarcoptiformes</taxon>
        <taxon>Astigmata</taxon>
        <taxon>Psoroptidia</taxon>
        <taxon>Sarcoptoidea</taxon>
        <taxon>Sarcoptidae</taxon>
        <taxon>Sarcoptinae</taxon>
        <taxon>Sarcoptes</taxon>
    </lineage>
</organism>
<sequence>MVNIDDDFRSSSDQFQIFSAIRALIMIGLITKWTEDSERWFNQIFVHLFAKYLCHHYKLRAKIIDMIE</sequence>
<reference evidence="1 2" key="1">
    <citation type="journal article" date="2015" name="Parasit. Vectors">
        <title>Draft genome of the scabies mite.</title>
        <authorList>
            <person name="Rider S.D.Jr."/>
            <person name="Morgan M.S."/>
            <person name="Arlian L.G."/>
        </authorList>
    </citation>
    <scope>NUCLEOTIDE SEQUENCE [LARGE SCALE GENOMIC DNA]</scope>
    <source>
        <strain evidence="1">Arlian Lab</strain>
    </source>
</reference>
<accession>A0A132A4S2</accession>